<reference evidence="1 2" key="1">
    <citation type="submission" date="2022-06" db="EMBL/GenBank/DDBJ databases">
        <title>Whole-genome of Asaia lannensis strain LMG 27011T.</title>
        <authorList>
            <person name="Sombolestani A."/>
        </authorList>
    </citation>
    <scope>NUCLEOTIDE SEQUENCE [LARGE SCALE GENOMIC DNA]</scope>
    <source>
        <strain evidence="1 2">NBRC 102526</strain>
    </source>
</reference>
<organism evidence="1 2">
    <name type="scientific">Asaia lannensis NBRC 102526</name>
    <dbReference type="NCBI Taxonomy" id="1307926"/>
    <lineage>
        <taxon>Bacteria</taxon>
        <taxon>Pseudomonadati</taxon>
        <taxon>Pseudomonadota</taxon>
        <taxon>Alphaproteobacteria</taxon>
        <taxon>Acetobacterales</taxon>
        <taxon>Acetobacteraceae</taxon>
        <taxon>Asaia</taxon>
    </lineage>
</organism>
<protein>
    <submittedName>
        <fullName evidence="1">Uncharacterized protein</fullName>
    </submittedName>
</protein>
<name>A0ABT1CJP2_9PROT</name>
<dbReference type="RefSeq" id="WP_252850061.1">
    <property type="nucleotide sequence ID" value="NZ_BAPW01000001.1"/>
</dbReference>
<accession>A0ABT1CJP2</accession>
<evidence type="ECO:0000313" key="2">
    <source>
        <dbReference type="Proteomes" id="UP001523401"/>
    </source>
</evidence>
<keyword evidence="2" id="KW-1185">Reference proteome</keyword>
<dbReference type="Proteomes" id="UP001523401">
    <property type="component" value="Unassembled WGS sequence"/>
</dbReference>
<proteinExistence type="predicted"/>
<dbReference type="EMBL" id="JAMXQU010000014">
    <property type="protein sequence ID" value="MCO6161089.1"/>
    <property type="molecule type" value="Genomic_DNA"/>
</dbReference>
<gene>
    <name evidence="1" type="ORF">NF685_13695</name>
</gene>
<evidence type="ECO:0000313" key="1">
    <source>
        <dbReference type="EMBL" id="MCO6161089.1"/>
    </source>
</evidence>
<comment type="caution">
    <text evidence="1">The sequence shown here is derived from an EMBL/GenBank/DDBJ whole genome shotgun (WGS) entry which is preliminary data.</text>
</comment>
<sequence length="159" mass="17912">MAGSYARAMKAPMVEPHILDTLTSRHRADASKYRAENAGTLPPVAIKTKKRAKKATQAAPLVSEPHLEALLKKDLARAMVRCTSFYMLDMPEDLIEQSAAFLDALGRLWAARGIDPEAVWREIDHRVQLGNLLNRLNRHTPIEAETTRKYWRPSSTKLP</sequence>